<evidence type="ECO:0000313" key="3">
    <source>
        <dbReference type="Proteomes" id="UP001303373"/>
    </source>
</evidence>
<accession>A0AAQ3LZG8</accession>
<dbReference type="CDD" id="cd04301">
    <property type="entry name" value="NAT_SF"/>
    <property type="match status" value="1"/>
</dbReference>
<reference evidence="2 3" key="1">
    <citation type="submission" date="2023-11" db="EMBL/GenBank/DDBJ databases">
        <title>An acidophilic fungus is an integral part of prey digestion in a carnivorous sundew plant.</title>
        <authorList>
            <person name="Tsai I.J."/>
        </authorList>
    </citation>
    <scope>NUCLEOTIDE SEQUENCE [LARGE SCALE GENOMIC DNA]</scope>
    <source>
        <strain evidence="2">169a</strain>
    </source>
</reference>
<dbReference type="GO" id="GO:0016747">
    <property type="term" value="F:acyltransferase activity, transferring groups other than amino-acyl groups"/>
    <property type="evidence" value="ECO:0007669"/>
    <property type="project" value="InterPro"/>
</dbReference>
<name>A0AAQ3LZG8_9PEZI</name>
<keyword evidence="3" id="KW-1185">Reference proteome</keyword>
<dbReference type="Proteomes" id="UP001303373">
    <property type="component" value="Chromosome 2"/>
</dbReference>
<gene>
    <name evidence="2" type="ORF">R9X50_00126300</name>
</gene>
<proteinExistence type="predicted"/>
<dbReference type="SUPFAM" id="SSF55729">
    <property type="entry name" value="Acyl-CoA N-acyltransferases (Nat)"/>
    <property type="match status" value="1"/>
</dbReference>
<dbReference type="AlphaFoldDB" id="A0AAQ3LZG8"/>
<sequence>MANIWRSSRLTYRACDTADEAFFHNLSEDAEAWTNAAPFLPVPQGKEAAKSSVEWMKTCLLAVIICLPPDESALAAATESEPAKPKPIGHICLMQNAKFSHHRNAMIGFGIAREYQGKGYGTEAIQWVLKWGFRSGNLHKIEIGVFGWNPRALKLYEKLGFTHECRKREHLWYDGEYWDLIELGMIDREWKALYGQKSSDELDGSSK</sequence>
<protein>
    <recommendedName>
        <fullName evidence="1">N-acetyltransferase domain-containing protein</fullName>
    </recommendedName>
</protein>
<evidence type="ECO:0000313" key="2">
    <source>
        <dbReference type="EMBL" id="WPG98472.1"/>
    </source>
</evidence>
<organism evidence="2 3">
    <name type="scientific">Acrodontium crateriforme</name>
    <dbReference type="NCBI Taxonomy" id="150365"/>
    <lineage>
        <taxon>Eukaryota</taxon>
        <taxon>Fungi</taxon>
        <taxon>Dikarya</taxon>
        <taxon>Ascomycota</taxon>
        <taxon>Pezizomycotina</taxon>
        <taxon>Dothideomycetes</taxon>
        <taxon>Dothideomycetidae</taxon>
        <taxon>Mycosphaerellales</taxon>
        <taxon>Teratosphaeriaceae</taxon>
        <taxon>Acrodontium</taxon>
    </lineage>
</organism>
<dbReference type="Gene3D" id="3.40.630.30">
    <property type="match status" value="1"/>
</dbReference>
<evidence type="ECO:0000259" key="1">
    <source>
        <dbReference type="PROSITE" id="PS51186"/>
    </source>
</evidence>
<dbReference type="PANTHER" id="PTHR43415:SF3">
    <property type="entry name" value="GNAT-FAMILY ACETYLTRANSFERASE"/>
    <property type="match status" value="1"/>
</dbReference>
<dbReference type="InterPro" id="IPR000182">
    <property type="entry name" value="GNAT_dom"/>
</dbReference>
<dbReference type="Pfam" id="PF13302">
    <property type="entry name" value="Acetyltransf_3"/>
    <property type="match status" value="1"/>
</dbReference>
<feature type="domain" description="N-acetyltransferase" evidence="1">
    <location>
        <begin position="10"/>
        <end position="184"/>
    </location>
</feature>
<dbReference type="PROSITE" id="PS51186">
    <property type="entry name" value="GNAT"/>
    <property type="match status" value="1"/>
</dbReference>
<dbReference type="InterPro" id="IPR016181">
    <property type="entry name" value="Acyl_CoA_acyltransferase"/>
</dbReference>
<dbReference type="EMBL" id="CP138581">
    <property type="protein sequence ID" value="WPG98472.1"/>
    <property type="molecule type" value="Genomic_DNA"/>
</dbReference>
<dbReference type="PANTHER" id="PTHR43415">
    <property type="entry name" value="SPERMIDINE N(1)-ACETYLTRANSFERASE"/>
    <property type="match status" value="1"/>
</dbReference>